<proteinExistence type="inferred from homology"/>
<dbReference type="STRING" id="106004.A0A1Y2EWN3"/>
<evidence type="ECO:0000256" key="2">
    <source>
        <dbReference type="ARBA" id="ARBA00005866"/>
    </source>
</evidence>
<dbReference type="InterPro" id="IPR025532">
    <property type="entry name" value="G6P_1-epimerase"/>
</dbReference>
<organism evidence="7 8">
    <name type="scientific">Leucosporidium creatinivorum</name>
    <dbReference type="NCBI Taxonomy" id="106004"/>
    <lineage>
        <taxon>Eukaryota</taxon>
        <taxon>Fungi</taxon>
        <taxon>Dikarya</taxon>
        <taxon>Basidiomycota</taxon>
        <taxon>Pucciniomycotina</taxon>
        <taxon>Microbotryomycetes</taxon>
        <taxon>Leucosporidiales</taxon>
        <taxon>Leucosporidium</taxon>
    </lineage>
</organism>
<dbReference type="EMBL" id="MCGR01000037">
    <property type="protein sequence ID" value="ORY75674.1"/>
    <property type="molecule type" value="Genomic_DNA"/>
</dbReference>
<accession>A0A1Y2EWN3</accession>
<comment type="catalytic activity">
    <reaction evidence="1">
        <text>alpha-D-glucose 6-phosphate = beta-D-glucose 6-phosphate</text>
        <dbReference type="Rhea" id="RHEA:16249"/>
        <dbReference type="ChEBI" id="CHEBI:58225"/>
        <dbReference type="ChEBI" id="CHEBI:58247"/>
        <dbReference type="EC" id="5.1.3.15"/>
    </reaction>
</comment>
<feature type="binding site" evidence="6">
    <location>
        <position position="59"/>
    </location>
    <ligand>
        <name>substrate</name>
    </ligand>
</feature>
<evidence type="ECO:0000256" key="1">
    <source>
        <dbReference type="ARBA" id="ARBA00001096"/>
    </source>
</evidence>
<evidence type="ECO:0000313" key="7">
    <source>
        <dbReference type="EMBL" id="ORY75674.1"/>
    </source>
</evidence>
<sequence length="284" mass="30633">GATVFSYIQAGKERLFASSKSSVHGSDPAAIRGGIPICWPVFGPPNTEAYEGVYSKLKQHGFARTSTWTYSAEESGSDGEGEKAVFRQSRAQRAPEVLASTAETRALFDRDFSLKYTVHLLPSALTVSLGVTSPSSSSSTLPFQALLHSYLRLPSSVSPPQVRVTPLNTLTFVDKVTGGKQGKEDREVVEVQGPKGEVDRVYYHAPDVLEIKYEGTPGSMKVTKEHLADVVLWNPGPEKGATIGDMEEGGAGRYVCLEPGQVSSFVELSAGQSWEGKITLEFTD</sequence>
<dbReference type="InterPro" id="IPR008183">
    <property type="entry name" value="Aldose_1/G6P_1-epimerase"/>
</dbReference>
<dbReference type="EC" id="5.1.3.15" evidence="3"/>
<dbReference type="OrthoDB" id="1659429at2759"/>
<dbReference type="PANTHER" id="PTHR11122">
    <property type="entry name" value="APOSPORY-ASSOCIATED PROTEIN C-RELATED"/>
    <property type="match status" value="1"/>
</dbReference>
<dbReference type="Proteomes" id="UP000193467">
    <property type="component" value="Unassembled WGS sequence"/>
</dbReference>
<evidence type="ECO:0000256" key="4">
    <source>
        <dbReference type="ARBA" id="ARBA00023235"/>
    </source>
</evidence>
<evidence type="ECO:0000256" key="5">
    <source>
        <dbReference type="PIRSR" id="PIRSR016020-1"/>
    </source>
</evidence>
<dbReference type="Gene3D" id="2.70.98.10">
    <property type="match status" value="1"/>
</dbReference>
<dbReference type="InParanoid" id="A0A1Y2EWN3"/>
<dbReference type="InterPro" id="IPR014718">
    <property type="entry name" value="GH-type_carb-bd"/>
</dbReference>
<dbReference type="GO" id="GO:0005737">
    <property type="term" value="C:cytoplasm"/>
    <property type="evidence" value="ECO:0007669"/>
    <property type="project" value="TreeGrafter"/>
</dbReference>
<dbReference type="GO" id="GO:0005975">
    <property type="term" value="P:carbohydrate metabolic process"/>
    <property type="evidence" value="ECO:0007669"/>
    <property type="project" value="InterPro"/>
</dbReference>
<gene>
    <name evidence="7" type="ORF">BCR35DRAFT_267766</name>
</gene>
<feature type="binding site" evidence="6">
    <location>
        <position position="64"/>
    </location>
    <ligand>
        <name>substrate</name>
    </ligand>
</feature>
<dbReference type="SUPFAM" id="SSF74650">
    <property type="entry name" value="Galactose mutarotase-like"/>
    <property type="match status" value="1"/>
</dbReference>
<comment type="caution">
    <text evidence="7">The sequence shown here is derived from an EMBL/GenBank/DDBJ whole genome shotgun (WGS) entry which is preliminary data.</text>
</comment>
<feature type="active site" evidence="5">
    <location>
        <position position="148"/>
    </location>
</feature>
<comment type="similarity">
    <text evidence="2">Belongs to the glucose-6-phosphate 1-epimerase family.</text>
</comment>
<dbReference type="Pfam" id="PF01263">
    <property type="entry name" value="Aldose_epim"/>
    <property type="match status" value="1"/>
</dbReference>
<keyword evidence="8" id="KW-1185">Reference proteome</keyword>
<feature type="non-terminal residue" evidence="7">
    <location>
        <position position="1"/>
    </location>
</feature>
<feature type="binding site" evidence="6">
    <location>
        <position position="32"/>
    </location>
    <ligand>
        <name>substrate</name>
    </ligand>
</feature>
<evidence type="ECO:0000256" key="6">
    <source>
        <dbReference type="PIRSR" id="PIRSR016020-2"/>
    </source>
</evidence>
<keyword evidence="4" id="KW-0413">Isomerase</keyword>
<evidence type="ECO:0000313" key="8">
    <source>
        <dbReference type="Proteomes" id="UP000193467"/>
    </source>
</evidence>
<feature type="active site" evidence="5">
    <location>
        <position position="258"/>
    </location>
</feature>
<reference evidence="7 8" key="1">
    <citation type="submission" date="2016-07" db="EMBL/GenBank/DDBJ databases">
        <title>Pervasive Adenine N6-methylation of Active Genes in Fungi.</title>
        <authorList>
            <consortium name="DOE Joint Genome Institute"/>
            <person name="Mondo S.J."/>
            <person name="Dannebaum R.O."/>
            <person name="Kuo R.C."/>
            <person name="Labutti K."/>
            <person name="Haridas S."/>
            <person name="Kuo A."/>
            <person name="Salamov A."/>
            <person name="Ahrendt S.R."/>
            <person name="Lipzen A."/>
            <person name="Sullivan W."/>
            <person name="Andreopoulos W.B."/>
            <person name="Clum A."/>
            <person name="Lindquist E."/>
            <person name="Daum C."/>
            <person name="Ramamoorthy G.K."/>
            <person name="Gryganskyi A."/>
            <person name="Culley D."/>
            <person name="Magnuson J.K."/>
            <person name="James T.Y."/>
            <person name="O'Malley M.A."/>
            <person name="Stajich J.E."/>
            <person name="Spatafora J.W."/>
            <person name="Visel A."/>
            <person name="Grigoriev I.V."/>
        </authorList>
    </citation>
    <scope>NUCLEOTIDE SEQUENCE [LARGE SCALE GENOMIC DNA]</scope>
    <source>
        <strain evidence="7 8">62-1032</strain>
    </source>
</reference>
<evidence type="ECO:0000256" key="3">
    <source>
        <dbReference type="ARBA" id="ARBA00012083"/>
    </source>
</evidence>
<dbReference type="AlphaFoldDB" id="A0A1Y2EWN3"/>
<dbReference type="PANTHER" id="PTHR11122:SF13">
    <property type="entry name" value="GLUCOSE-6-PHOSPHATE 1-EPIMERASE"/>
    <property type="match status" value="1"/>
</dbReference>
<dbReference type="PIRSF" id="PIRSF016020">
    <property type="entry name" value="PHexose_mutarotase"/>
    <property type="match status" value="1"/>
</dbReference>
<protein>
    <recommendedName>
        <fullName evidence="3">glucose-6-phosphate 1-epimerase</fullName>
        <ecNumber evidence="3">5.1.3.15</ecNumber>
    </recommendedName>
</protein>
<dbReference type="GO" id="GO:0030246">
    <property type="term" value="F:carbohydrate binding"/>
    <property type="evidence" value="ECO:0007669"/>
    <property type="project" value="InterPro"/>
</dbReference>
<dbReference type="InterPro" id="IPR011013">
    <property type="entry name" value="Gal_mutarotase_sf_dom"/>
</dbReference>
<name>A0A1Y2EWN3_9BASI</name>
<dbReference type="GO" id="GO:0047938">
    <property type="term" value="F:glucose-6-phosphate 1-epimerase activity"/>
    <property type="evidence" value="ECO:0007669"/>
    <property type="project" value="UniProtKB-EC"/>
</dbReference>